<evidence type="ECO:0000313" key="1">
    <source>
        <dbReference type="EMBL" id="KAH7837677.1"/>
    </source>
</evidence>
<evidence type="ECO:0000313" key="2">
    <source>
        <dbReference type="Proteomes" id="UP000828048"/>
    </source>
</evidence>
<accession>A0ACB7XA84</accession>
<dbReference type="EMBL" id="CM037156">
    <property type="protein sequence ID" value="KAH7837677.1"/>
    <property type="molecule type" value="Genomic_DNA"/>
</dbReference>
<dbReference type="Proteomes" id="UP000828048">
    <property type="component" value="Chromosome 6"/>
</dbReference>
<proteinExistence type="predicted"/>
<comment type="caution">
    <text evidence="1">The sequence shown here is derived from an EMBL/GenBank/DDBJ whole genome shotgun (WGS) entry which is preliminary data.</text>
</comment>
<sequence length="262" mass="28668">MESAAARTNMPCAACRTLRRRCKKDCILLPHFPPSEPEKFIAVHRVFGASNVCKMLQEVPIADRGDAVTSMVYEAKARLVDPVYGCVAFIASLQRQVSELQSALNMALAEAVVLRARLSEAPLCPCPIDSQPQGQSCFWEWSGTWGEEILATEDPEVAIADRGDAVTSTVYEAKARLTDPVYSCVAFIASLQRQVSELKVALAEAVVLRAQLSEAMSTSPLHSQPHDAVRISKHRIPEGQSCVWEWRGTWGEEITGTADPVA</sequence>
<protein>
    <submittedName>
        <fullName evidence="1">Uncharacterized protein</fullName>
    </submittedName>
</protein>
<gene>
    <name evidence="1" type="ORF">Vadar_016594</name>
</gene>
<keyword evidence="2" id="KW-1185">Reference proteome</keyword>
<reference evidence="1 2" key="1">
    <citation type="journal article" date="2021" name="Hortic Res">
        <title>High-quality reference genome and annotation aids understanding of berry development for evergreen blueberry (Vaccinium darrowii).</title>
        <authorList>
            <person name="Yu J."/>
            <person name="Hulse-Kemp A.M."/>
            <person name="Babiker E."/>
            <person name="Staton M."/>
        </authorList>
    </citation>
    <scope>NUCLEOTIDE SEQUENCE [LARGE SCALE GENOMIC DNA]</scope>
    <source>
        <strain evidence="2">cv. NJ 8807/NJ 8810</strain>
        <tissue evidence="1">Young leaf</tissue>
    </source>
</reference>
<organism evidence="1 2">
    <name type="scientific">Vaccinium darrowii</name>
    <dbReference type="NCBI Taxonomy" id="229202"/>
    <lineage>
        <taxon>Eukaryota</taxon>
        <taxon>Viridiplantae</taxon>
        <taxon>Streptophyta</taxon>
        <taxon>Embryophyta</taxon>
        <taxon>Tracheophyta</taxon>
        <taxon>Spermatophyta</taxon>
        <taxon>Magnoliopsida</taxon>
        <taxon>eudicotyledons</taxon>
        <taxon>Gunneridae</taxon>
        <taxon>Pentapetalae</taxon>
        <taxon>asterids</taxon>
        <taxon>Ericales</taxon>
        <taxon>Ericaceae</taxon>
        <taxon>Vaccinioideae</taxon>
        <taxon>Vaccinieae</taxon>
        <taxon>Vaccinium</taxon>
    </lineage>
</organism>
<name>A0ACB7XA84_9ERIC</name>